<dbReference type="InterPro" id="IPR050263">
    <property type="entry name" value="Bact_Fimbrial_Adh_Pro"/>
</dbReference>
<evidence type="ECO:0000259" key="2">
    <source>
        <dbReference type="Pfam" id="PF00419"/>
    </source>
</evidence>
<evidence type="ECO:0000313" key="3">
    <source>
        <dbReference type="EMBL" id="RPJ93461.1"/>
    </source>
</evidence>
<feature type="domain" description="Fimbrial-type adhesion" evidence="2">
    <location>
        <begin position="214"/>
        <end position="368"/>
    </location>
</feature>
<comment type="caution">
    <text evidence="3">The sequence shown here is derived from an EMBL/GenBank/DDBJ whole genome shotgun (WGS) entry which is preliminary data.</text>
</comment>
<gene>
    <name evidence="3" type="ORF">DY367_01520</name>
</gene>
<dbReference type="InterPro" id="IPR000259">
    <property type="entry name" value="Adhesion_dom_fimbrial"/>
</dbReference>
<evidence type="ECO:0000313" key="4">
    <source>
        <dbReference type="Proteomes" id="UP000285324"/>
    </source>
</evidence>
<dbReference type="Proteomes" id="UP000285324">
    <property type="component" value="Unassembled WGS sequence"/>
</dbReference>
<dbReference type="OrthoDB" id="8678921at2"/>
<dbReference type="InterPro" id="IPR008966">
    <property type="entry name" value="Adhesion_dom_sf"/>
</dbReference>
<dbReference type="PANTHER" id="PTHR33420:SF3">
    <property type="entry name" value="FIMBRIAL SUBUNIT ELFA"/>
    <property type="match status" value="1"/>
</dbReference>
<proteinExistence type="predicted"/>
<organism evidence="3 4">
    <name type="scientific">Alcaligenes xylosoxydans xylosoxydans</name>
    <name type="common">Achromobacter xylosoxidans</name>
    <dbReference type="NCBI Taxonomy" id="85698"/>
    <lineage>
        <taxon>Bacteria</taxon>
        <taxon>Pseudomonadati</taxon>
        <taxon>Pseudomonadota</taxon>
        <taxon>Betaproteobacteria</taxon>
        <taxon>Burkholderiales</taxon>
        <taxon>Alcaligenaceae</taxon>
        <taxon>Achromobacter</taxon>
    </lineage>
</organism>
<dbReference type="Pfam" id="PF00419">
    <property type="entry name" value="Fimbrial"/>
    <property type="match status" value="1"/>
</dbReference>
<dbReference type="SUPFAM" id="SSF49401">
    <property type="entry name" value="Bacterial adhesins"/>
    <property type="match status" value="1"/>
</dbReference>
<evidence type="ECO:0000256" key="1">
    <source>
        <dbReference type="ARBA" id="ARBA00022729"/>
    </source>
</evidence>
<dbReference type="Gene3D" id="2.60.40.3310">
    <property type="match status" value="1"/>
</dbReference>
<name>A0A424WJH4_ALCXX</name>
<keyword evidence="1" id="KW-0732">Signal</keyword>
<dbReference type="AlphaFoldDB" id="A0A424WJH4"/>
<dbReference type="GO" id="GO:0009289">
    <property type="term" value="C:pilus"/>
    <property type="evidence" value="ECO:0007669"/>
    <property type="project" value="InterPro"/>
</dbReference>
<reference evidence="3 4" key="1">
    <citation type="submission" date="2018-08" db="EMBL/GenBank/DDBJ databases">
        <title>Achromobacter xylosoxidans Genome sequencing and assembly.</title>
        <authorList>
            <person name="Wang R."/>
            <person name="Rensing C."/>
            <person name="Li Y."/>
        </authorList>
    </citation>
    <scope>NUCLEOTIDE SEQUENCE [LARGE SCALE GENOMIC DNA]</scope>
    <source>
        <strain evidence="3 4">GD003A</strain>
    </source>
</reference>
<accession>A0A424WJH4</accession>
<dbReference type="GO" id="GO:0043709">
    <property type="term" value="P:cell adhesion involved in single-species biofilm formation"/>
    <property type="evidence" value="ECO:0007669"/>
    <property type="project" value="TreeGrafter"/>
</dbReference>
<protein>
    <submittedName>
        <fullName evidence="3">Type 1 fimbrial protein</fullName>
    </submittedName>
</protein>
<dbReference type="RefSeq" id="WP_118931457.1">
    <property type="nucleotide sequence ID" value="NZ_JACVMM010000007.1"/>
</dbReference>
<dbReference type="InterPro" id="IPR036937">
    <property type="entry name" value="Adhesion_dom_fimbrial_sf"/>
</dbReference>
<dbReference type="EMBL" id="QVXO01000002">
    <property type="protein sequence ID" value="RPJ93461.1"/>
    <property type="molecule type" value="Genomic_DNA"/>
</dbReference>
<dbReference type="PANTHER" id="PTHR33420">
    <property type="entry name" value="FIMBRIAL SUBUNIT ELFA-RELATED"/>
    <property type="match status" value="1"/>
</dbReference>
<sequence length="368" mass="38911">MSCQSWKKTRVPTAIGRSKPAAISSFSLSIVDRNRKMNTFRKLLLLGATLLALVFSSNAAASVSCYTTWQMGLLLPAELELDPNAANGEVLWSSTFIPPLLKAGLCSTSGETTLTFRGLSESGQPAGIYYSGIPGVGARFKTKYRNCPEGYWPVVCRSNFGPEPGPIEFYIELIKIGTVRPTVVYCCGMSVALMDPPYPEGAYVGFAYAGKVSVIMKRKPTCSFPSNSSIQASLATVSAGSFRGVGSTSPERPFKIDLSCKDGDGVTPMDAYVTLTDATDPGNRSTVLTLSPESSAKGVGVEVLNGTTVLGYGADSNELGNPGQWKAGTVSPGTSVFSIPLAARYVQTESVVTPGSANARATFTMSYQ</sequence>
<dbReference type="Gene3D" id="2.60.40.1090">
    <property type="entry name" value="Fimbrial-type adhesion domain"/>
    <property type="match status" value="1"/>
</dbReference>